<evidence type="ECO:0000313" key="9">
    <source>
        <dbReference type="Proteomes" id="UP000238261"/>
    </source>
</evidence>
<dbReference type="PANTHER" id="PTHR10996:SF178">
    <property type="entry name" value="2-HYDROXYACID DEHYDROGENASE YGL185C-RELATED"/>
    <property type="match status" value="1"/>
</dbReference>
<reference evidence="9" key="1">
    <citation type="submission" date="2016-08" db="EMBL/GenBank/DDBJ databases">
        <authorList>
            <person name="Merda D."/>
            <person name="Briand M."/>
            <person name="Taghouti G."/>
            <person name="Carrere S."/>
            <person name="Gouzy J."/>
            <person name="Portier P."/>
            <person name="Jacques M.-A."/>
            <person name="Fischer-Le Saux M."/>
        </authorList>
    </citation>
    <scope>NUCLEOTIDE SEQUENCE [LARGE SCALE GENOMIC DNA]</scope>
    <source>
        <strain evidence="9">CFBP1156</strain>
    </source>
</reference>
<dbReference type="Pfam" id="PF00389">
    <property type="entry name" value="2-Hacid_dh"/>
    <property type="match status" value="1"/>
</dbReference>
<evidence type="ECO:0000259" key="6">
    <source>
        <dbReference type="Pfam" id="PF00389"/>
    </source>
</evidence>
<accession>A0A2S7EW33</accession>
<keyword evidence="2 4" id="KW-0560">Oxidoreductase</keyword>
<evidence type="ECO:0000256" key="3">
    <source>
        <dbReference type="ARBA" id="ARBA00023027"/>
    </source>
</evidence>
<dbReference type="RefSeq" id="WP_046979578.1">
    <property type="nucleotide sequence ID" value="NZ_CP043476.1"/>
</dbReference>
<dbReference type="InterPro" id="IPR050223">
    <property type="entry name" value="D-isomer_2-hydroxyacid_DH"/>
</dbReference>
<evidence type="ECO:0000256" key="5">
    <source>
        <dbReference type="SAM" id="MobiDB-lite"/>
    </source>
</evidence>
<keyword evidence="9" id="KW-1185">Reference proteome</keyword>
<dbReference type="FunFam" id="3.40.50.720:FF:000213">
    <property type="entry name" value="Putative 2-hydroxyacid dehydrogenase"/>
    <property type="match status" value="1"/>
</dbReference>
<dbReference type="Pfam" id="PF02826">
    <property type="entry name" value="2-Hacid_dh_C"/>
    <property type="match status" value="1"/>
</dbReference>
<dbReference type="GO" id="GO:0030267">
    <property type="term" value="F:glyoxylate reductase (NADPH) activity"/>
    <property type="evidence" value="ECO:0007669"/>
    <property type="project" value="TreeGrafter"/>
</dbReference>
<dbReference type="Proteomes" id="UP000238261">
    <property type="component" value="Unassembled WGS sequence"/>
</dbReference>
<dbReference type="InterPro" id="IPR006140">
    <property type="entry name" value="D-isomer_DH_NAD-bd"/>
</dbReference>
<gene>
    <name evidence="8" type="ORF">XhyaCFBP1156_11440</name>
</gene>
<feature type="domain" description="D-isomer specific 2-hydroxyacid dehydrogenase catalytic" evidence="6">
    <location>
        <begin position="11"/>
        <end position="312"/>
    </location>
</feature>
<keyword evidence="3" id="KW-0520">NAD</keyword>
<comment type="caution">
    <text evidence="8">The sequence shown here is derived from an EMBL/GenBank/DDBJ whole genome shotgun (WGS) entry which is preliminary data.</text>
</comment>
<dbReference type="PANTHER" id="PTHR10996">
    <property type="entry name" value="2-HYDROXYACID DEHYDROGENASE-RELATED"/>
    <property type="match status" value="1"/>
</dbReference>
<evidence type="ECO:0000256" key="4">
    <source>
        <dbReference type="RuleBase" id="RU003719"/>
    </source>
</evidence>
<comment type="similarity">
    <text evidence="4">Belongs to the D-isomer specific 2-hydroxyacid dehydrogenase family.</text>
</comment>
<evidence type="ECO:0000259" key="7">
    <source>
        <dbReference type="Pfam" id="PF02826"/>
    </source>
</evidence>
<dbReference type="Gene3D" id="3.40.50.720">
    <property type="entry name" value="NAD(P)-binding Rossmann-like Domain"/>
    <property type="match status" value="2"/>
</dbReference>
<evidence type="ECO:0000313" key="8">
    <source>
        <dbReference type="EMBL" id="PPU97285.1"/>
    </source>
</evidence>
<dbReference type="InterPro" id="IPR036291">
    <property type="entry name" value="NAD(P)-bd_dom_sf"/>
</dbReference>
<dbReference type="AlphaFoldDB" id="A0A2S7EW33"/>
<dbReference type="InterPro" id="IPR006139">
    <property type="entry name" value="D-isomer_2_OHA_DH_cat_dom"/>
</dbReference>
<dbReference type="OrthoDB" id="9805416at2"/>
<feature type="domain" description="D-isomer specific 2-hydroxyacid dehydrogenase NAD-binding" evidence="7">
    <location>
        <begin position="109"/>
        <end position="281"/>
    </location>
</feature>
<dbReference type="CDD" id="cd12156">
    <property type="entry name" value="HPPR"/>
    <property type="match status" value="1"/>
</dbReference>
<dbReference type="SUPFAM" id="SSF52283">
    <property type="entry name" value="Formate/glycerate dehydrogenase catalytic domain-like"/>
    <property type="match status" value="1"/>
</dbReference>
<evidence type="ECO:0000256" key="2">
    <source>
        <dbReference type="ARBA" id="ARBA00023002"/>
    </source>
</evidence>
<evidence type="ECO:0000256" key="1">
    <source>
        <dbReference type="ARBA" id="ARBA00022857"/>
    </source>
</evidence>
<proteinExistence type="inferred from homology"/>
<dbReference type="EMBL" id="MDEG01000009">
    <property type="protein sequence ID" value="PPU97285.1"/>
    <property type="molecule type" value="Genomic_DNA"/>
</dbReference>
<protein>
    <submittedName>
        <fullName evidence="8">2-hydroxyacid dehydrogenase</fullName>
    </submittedName>
</protein>
<keyword evidence="1" id="KW-0521">NADP</keyword>
<sequence length="338" mass="34904">MNIHLLVLIELAADALSRLERAGFHPHVASNAADLAALKPSLRNRIRAALTNGSTGLSAEHIVALPKLEIICALGAGYENVDLAAAEAGGIAVSNGARTNDACVADHAMALLMAIARGIAQADAAVRRGEWTRSRQPRPTISGKRLGLLGLGNIGMQIAQRATGGFAMAVAYHTRRPREATPYLYMPTPVALAEWCDFLVIATPGGTTTAHLVDADVLQALGPDGFLINIARGSVVDTAALGDALQHGRIAGAALDVIEGEPNVPEPIARLSNVILTPHIAGRSPEAIAATVQLAIDNLSAHFHGLPLPTPVLAPPASGAAGASARMRSSKPPVCTSE</sequence>
<organism evidence="8 9">
    <name type="scientific">Xanthomonas hyacinthi</name>
    <dbReference type="NCBI Taxonomy" id="56455"/>
    <lineage>
        <taxon>Bacteria</taxon>
        <taxon>Pseudomonadati</taxon>
        <taxon>Pseudomonadota</taxon>
        <taxon>Gammaproteobacteria</taxon>
        <taxon>Lysobacterales</taxon>
        <taxon>Lysobacteraceae</taxon>
        <taxon>Xanthomonas</taxon>
    </lineage>
</organism>
<feature type="region of interest" description="Disordered" evidence="5">
    <location>
        <begin position="317"/>
        <end position="338"/>
    </location>
</feature>
<dbReference type="GO" id="GO:0016618">
    <property type="term" value="F:hydroxypyruvate reductase [NAD(P)H] activity"/>
    <property type="evidence" value="ECO:0007669"/>
    <property type="project" value="TreeGrafter"/>
</dbReference>
<name>A0A2S7EW33_9XANT</name>
<dbReference type="SUPFAM" id="SSF51735">
    <property type="entry name" value="NAD(P)-binding Rossmann-fold domains"/>
    <property type="match status" value="1"/>
</dbReference>
<dbReference type="GO" id="GO:0051287">
    <property type="term" value="F:NAD binding"/>
    <property type="evidence" value="ECO:0007669"/>
    <property type="project" value="InterPro"/>
</dbReference>
<dbReference type="GO" id="GO:0005829">
    <property type="term" value="C:cytosol"/>
    <property type="evidence" value="ECO:0007669"/>
    <property type="project" value="TreeGrafter"/>
</dbReference>